<gene>
    <name evidence="11" type="ORF">ACKI18_11670</name>
</gene>
<feature type="transmembrane region" description="Helical" evidence="9">
    <location>
        <begin position="437"/>
        <end position="458"/>
    </location>
</feature>
<dbReference type="EMBL" id="JBJVNI010000005">
    <property type="protein sequence ID" value="MFM9609369.1"/>
    <property type="molecule type" value="Genomic_DNA"/>
</dbReference>
<feature type="transmembrane region" description="Helical" evidence="9">
    <location>
        <begin position="138"/>
        <end position="156"/>
    </location>
</feature>
<dbReference type="Gene3D" id="1.20.1250.20">
    <property type="entry name" value="MFS general substrate transporter like domains"/>
    <property type="match status" value="1"/>
</dbReference>
<feature type="transmembrane region" description="Helical" evidence="9">
    <location>
        <begin position="338"/>
        <end position="356"/>
    </location>
</feature>
<keyword evidence="2" id="KW-0813">Transport</keyword>
<organism evidence="11 12">
    <name type="scientific">Streptomyces niveiscabiei</name>
    <dbReference type="NCBI Taxonomy" id="164115"/>
    <lineage>
        <taxon>Bacteria</taxon>
        <taxon>Bacillati</taxon>
        <taxon>Actinomycetota</taxon>
        <taxon>Actinomycetes</taxon>
        <taxon>Kitasatosporales</taxon>
        <taxon>Streptomycetaceae</taxon>
        <taxon>Streptomyces</taxon>
    </lineage>
</organism>
<keyword evidence="4 9" id="KW-0812">Transmembrane</keyword>
<feature type="transmembrane region" description="Helical" evidence="9">
    <location>
        <begin position="104"/>
        <end position="126"/>
    </location>
</feature>
<dbReference type="SUPFAM" id="SSF103473">
    <property type="entry name" value="MFS general substrate transporter"/>
    <property type="match status" value="1"/>
</dbReference>
<evidence type="ECO:0000256" key="4">
    <source>
        <dbReference type="ARBA" id="ARBA00022692"/>
    </source>
</evidence>
<dbReference type="InterPro" id="IPR011701">
    <property type="entry name" value="MFS"/>
</dbReference>
<evidence type="ECO:0000256" key="8">
    <source>
        <dbReference type="SAM" id="MobiDB-lite"/>
    </source>
</evidence>
<name>A0ABW9HMT1_9ACTN</name>
<keyword evidence="7" id="KW-0046">Antibiotic resistance</keyword>
<evidence type="ECO:0000256" key="3">
    <source>
        <dbReference type="ARBA" id="ARBA00022475"/>
    </source>
</evidence>
<protein>
    <submittedName>
        <fullName evidence="11">MFS transporter</fullName>
    </submittedName>
</protein>
<feature type="transmembrane region" description="Helical" evidence="9">
    <location>
        <begin position="362"/>
        <end position="382"/>
    </location>
</feature>
<feature type="transmembrane region" description="Helical" evidence="9">
    <location>
        <begin position="268"/>
        <end position="292"/>
    </location>
</feature>
<evidence type="ECO:0000259" key="10">
    <source>
        <dbReference type="PROSITE" id="PS50850"/>
    </source>
</evidence>
<evidence type="ECO:0000256" key="2">
    <source>
        <dbReference type="ARBA" id="ARBA00022448"/>
    </source>
</evidence>
<evidence type="ECO:0000256" key="5">
    <source>
        <dbReference type="ARBA" id="ARBA00022989"/>
    </source>
</evidence>
<proteinExistence type="predicted"/>
<dbReference type="InterPro" id="IPR036259">
    <property type="entry name" value="MFS_trans_sf"/>
</dbReference>
<comment type="subcellular location">
    <subcellularLocation>
        <location evidence="1">Cell membrane</location>
        <topology evidence="1">Multi-pass membrane protein</topology>
    </subcellularLocation>
</comment>
<feature type="transmembrane region" description="Helical" evidence="9">
    <location>
        <begin position="403"/>
        <end position="425"/>
    </location>
</feature>
<evidence type="ECO:0000256" key="9">
    <source>
        <dbReference type="SAM" id="Phobius"/>
    </source>
</evidence>
<dbReference type="PANTHER" id="PTHR42718">
    <property type="entry name" value="MAJOR FACILITATOR SUPERFAMILY MULTIDRUG TRANSPORTER MFSC"/>
    <property type="match status" value="1"/>
</dbReference>
<dbReference type="Pfam" id="PF07690">
    <property type="entry name" value="MFS_1"/>
    <property type="match status" value="1"/>
</dbReference>
<feature type="transmembrane region" description="Helical" evidence="9">
    <location>
        <begin position="52"/>
        <end position="69"/>
    </location>
</feature>
<feature type="transmembrane region" description="Helical" evidence="9">
    <location>
        <begin position="81"/>
        <end position="98"/>
    </location>
</feature>
<evidence type="ECO:0000256" key="7">
    <source>
        <dbReference type="ARBA" id="ARBA00023251"/>
    </source>
</evidence>
<dbReference type="PRINTS" id="PR01036">
    <property type="entry name" value="TCRTETB"/>
</dbReference>
<feature type="domain" description="Major facilitator superfamily (MFS) profile" evidence="10">
    <location>
        <begin position="15"/>
        <end position="463"/>
    </location>
</feature>
<dbReference type="Proteomes" id="UP001631957">
    <property type="component" value="Unassembled WGS sequence"/>
</dbReference>
<keyword evidence="6 9" id="KW-0472">Membrane</keyword>
<feature type="transmembrane region" description="Helical" evidence="9">
    <location>
        <begin position="312"/>
        <end position="331"/>
    </location>
</feature>
<feature type="transmembrane region" description="Helical" evidence="9">
    <location>
        <begin position="201"/>
        <end position="219"/>
    </location>
</feature>
<sequence length="507" mass="51262">MTDTNEARSTPVGRSLSILGLAALAFSLGQTSVAPALGDMAASLHTTAENTTWTLTGYLVAAAVLTPVFGRLGDMFGKRRLLVISLTLFALGSAGAALGDSLAAVVAGRVVMGAGGGIFPLCFGIIRDELPQERRARAVGLISALAGIGGGLGLLMGGLLVDHASYRWIFWAGTMMAAVAALAALVLLPESPVRTPGKVDFTGTFLLGAGVTAPLIAISRATSWGWTSDRTLSLITAGLVALAAFVLVERRTAEPLIDMTALTRGPVLMTNVATLLIGFGMFCGLLLVPQLVQTPTVSGYGFGGDATRAGLVMLPGCLMMLVSGPLSGVLTKRFGGKLPLALGGVVTAAGLTLLAAEHSSQGAVLGFTMVVFTGIGLAFAAMPNLIVDAVDSARTGEATGVNTLVRTVGASLGSQVIAGILAHSATAPNPLPAEHGYTVSFLVGGAGALIAAVAALLIPCPRHQVSGSVLEDATTAALAEPALTADGNGERHTRPPAQARSSTVRAR</sequence>
<evidence type="ECO:0000313" key="11">
    <source>
        <dbReference type="EMBL" id="MFM9609369.1"/>
    </source>
</evidence>
<evidence type="ECO:0000313" key="12">
    <source>
        <dbReference type="Proteomes" id="UP001631957"/>
    </source>
</evidence>
<comment type="caution">
    <text evidence="11">The sequence shown here is derived from an EMBL/GenBank/DDBJ whole genome shotgun (WGS) entry which is preliminary data.</text>
</comment>
<keyword evidence="12" id="KW-1185">Reference proteome</keyword>
<dbReference type="Gene3D" id="1.20.1720.10">
    <property type="entry name" value="Multidrug resistance protein D"/>
    <property type="match status" value="1"/>
</dbReference>
<feature type="transmembrane region" description="Helical" evidence="9">
    <location>
        <begin position="168"/>
        <end position="189"/>
    </location>
</feature>
<feature type="region of interest" description="Disordered" evidence="8">
    <location>
        <begin position="481"/>
        <end position="507"/>
    </location>
</feature>
<evidence type="ECO:0000256" key="6">
    <source>
        <dbReference type="ARBA" id="ARBA00023136"/>
    </source>
</evidence>
<feature type="transmembrane region" description="Helical" evidence="9">
    <location>
        <begin position="231"/>
        <end position="248"/>
    </location>
</feature>
<evidence type="ECO:0000256" key="1">
    <source>
        <dbReference type="ARBA" id="ARBA00004651"/>
    </source>
</evidence>
<accession>A0ABW9HMT1</accession>
<dbReference type="PROSITE" id="PS50850">
    <property type="entry name" value="MFS"/>
    <property type="match status" value="1"/>
</dbReference>
<keyword evidence="5 9" id="KW-1133">Transmembrane helix</keyword>
<dbReference type="InterPro" id="IPR020846">
    <property type="entry name" value="MFS_dom"/>
</dbReference>
<reference evidence="11 12" key="1">
    <citation type="submission" date="2024-12" db="EMBL/GenBank/DDBJ databases">
        <title>Forecasting of Potato common scab and diversities of Pathogenic streptomyces spp. in china.</title>
        <authorList>
            <person name="Handique U."/>
            <person name="Wu J."/>
        </authorList>
    </citation>
    <scope>NUCLEOTIDE SEQUENCE [LARGE SCALE GENOMIC DNA]</scope>
    <source>
        <strain evidence="11 12">ZRIMU1530</strain>
    </source>
</reference>
<dbReference type="CDD" id="cd17504">
    <property type="entry name" value="MFS_MMR_MDR_like"/>
    <property type="match status" value="1"/>
</dbReference>
<dbReference type="PANTHER" id="PTHR42718:SF46">
    <property type="entry name" value="BLR6921 PROTEIN"/>
    <property type="match status" value="1"/>
</dbReference>
<keyword evidence="3" id="KW-1003">Cell membrane</keyword>
<dbReference type="RefSeq" id="WP_409121206.1">
    <property type="nucleotide sequence ID" value="NZ_JBJVNI010000005.1"/>
</dbReference>